<name>A0A2P2PBP9_RHIMU</name>
<proteinExistence type="predicted"/>
<organism evidence="2">
    <name type="scientific">Rhizophora mucronata</name>
    <name type="common">Asiatic mangrove</name>
    <dbReference type="NCBI Taxonomy" id="61149"/>
    <lineage>
        <taxon>Eukaryota</taxon>
        <taxon>Viridiplantae</taxon>
        <taxon>Streptophyta</taxon>
        <taxon>Embryophyta</taxon>
        <taxon>Tracheophyta</taxon>
        <taxon>Spermatophyta</taxon>
        <taxon>Magnoliopsida</taxon>
        <taxon>eudicotyledons</taxon>
        <taxon>Gunneridae</taxon>
        <taxon>Pentapetalae</taxon>
        <taxon>rosids</taxon>
        <taxon>fabids</taxon>
        <taxon>Malpighiales</taxon>
        <taxon>Rhizophoraceae</taxon>
        <taxon>Rhizophora</taxon>
    </lineage>
</organism>
<reference evidence="2" key="1">
    <citation type="submission" date="2018-02" db="EMBL/GenBank/DDBJ databases">
        <title>Rhizophora mucronata_Transcriptome.</title>
        <authorList>
            <person name="Meera S.P."/>
            <person name="Sreeshan A."/>
            <person name="Augustine A."/>
        </authorList>
    </citation>
    <scope>NUCLEOTIDE SEQUENCE</scope>
    <source>
        <tissue evidence="2">Leaf</tissue>
    </source>
</reference>
<evidence type="ECO:0000313" key="2">
    <source>
        <dbReference type="EMBL" id="MBX52093.1"/>
    </source>
</evidence>
<dbReference type="AlphaFoldDB" id="A0A2P2PBP9"/>
<protein>
    <submittedName>
        <fullName evidence="2">Uncharacterized protein</fullName>
    </submittedName>
</protein>
<sequence length="34" mass="4054">MKIFKCNSVNKETKFTPHKNTPKQLYFPKHPSSF</sequence>
<accession>A0A2P2PBP9</accession>
<dbReference type="EMBL" id="GGEC01071609">
    <property type="protein sequence ID" value="MBX52093.1"/>
    <property type="molecule type" value="Transcribed_RNA"/>
</dbReference>
<evidence type="ECO:0000256" key="1">
    <source>
        <dbReference type="SAM" id="MobiDB-lite"/>
    </source>
</evidence>
<feature type="region of interest" description="Disordered" evidence="1">
    <location>
        <begin position="15"/>
        <end position="34"/>
    </location>
</feature>